<sequence>MPRLAAPPPHQPLAGPRARARRSSRAVAAGVLLTVCASGLLAWSAYTLLASLRVFAVLLGEASLLNGQALGGLLAGALLALVACVLVLVGVVRSRPRWVPALLLVVSLVLPAVATAAGLHQGGQELERSTLASVNEYASRIEPEDVNTVYDYLESFGIKAPGREQVVEGLRQAREVAGTPTPDPEETP</sequence>
<evidence type="ECO:0000313" key="2">
    <source>
        <dbReference type="EMBL" id="QQM67727.1"/>
    </source>
</evidence>
<dbReference type="RefSeq" id="WP_200276675.1">
    <property type="nucleotide sequence ID" value="NZ_CP066802.1"/>
</dbReference>
<name>A0A7T7MB62_9ACTO</name>
<evidence type="ECO:0000313" key="3">
    <source>
        <dbReference type="Proteomes" id="UP000595895"/>
    </source>
</evidence>
<feature type="transmembrane region" description="Helical" evidence="1">
    <location>
        <begin position="26"/>
        <end position="49"/>
    </location>
</feature>
<dbReference type="KEGG" id="awe:JG540_02265"/>
<dbReference type="EMBL" id="CP066802">
    <property type="protein sequence ID" value="QQM67727.1"/>
    <property type="molecule type" value="Genomic_DNA"/>
</dbReference>
<proteinExistence type="predicted"/>
<keyword evidence="3" id="KW-1185">Reference proteome</keyword>
<dbReference type="Proteomes" id="UP000595895">
    <property type="component" value="Chromosome"/>
</dbReference>
<accession>A0A7T7MB62</accession>
<feature type="transmembrane region" description="Helical" evidence="1">
    <location>
        <begin position="98"/>
        <end position="119"/>
    </location>
</feature>
<dbReference type="AlphaFoldDB" id="A0A7T7MB62"/>
<feature type="transmembrane region" description="Helical" evidence="1">
    <location>
        <begin position="69"/>
        <end position="91"/>
    </location>
</feature>
<keyword evidence="1" id="KW-0472">Membrane</keyword>
<keyword evidence="1" id="KW-0812">Transmembrane</keyword>
<reference evidence="2 3" key="1">
    <citation type="submission" date="2020-12" db="EMBL/GenBank/DDBJ databases">
        <authorList>
            <person name="Zhou J."/>
        </authorList>
    </citation>
    <scope>NUCLEOTIDE SEQUENCE [LARGE SCALE GENOMIC DNA]</scope>
    <source>
        <strain evidence="2 3">CCUG 61299</strain>
    </source>
</reference>
<protein>
    <submittedName>
        <fullName evidence="2">Uncharacterized protein</fullName>
    </submittedName>
</protein>
<gene>
    <name evidence="2" type="ORF">JG540_02265</name>
</gene>
<keyword evidence="1" id="KW-1133">Transmembrane helix</keyword>
<evidence type="ECO:0000256" key="1">
    <source>
        <dbReference type="SAM" id="Phobius"/>
    </source>
</evidence>
<organism evidence="2 3">
    <name type="scientific">Actinomyces weissii</name>
    <dbReference type="NCBI Taxonomy" id="675090"/>
    <lineage>
        <taxon>Bacteria</taxon>
        <taxon>Bacillati</taxon>
        <taxon>Actinomycetota</taxon>
        <taxon>Actinomycetes</taxon>
        <taxon>Actinomycetales</taxon>
        <taxon>Actinomycetaceae</taxon>
        <taxon>Actinomyces</taxon>
    </lineage>
</organism>